<organism evidence="4">
    <name type="scientific">Physcomitrium patens</name>
    <name type="common">Spreading-leaved earth moss</name>
    <name type="synonym">Physcomitrella patens</name>
    <dbReference type="NCBI Taxonomy" id="3218"/>
    <lineage>
        <taxon>Eukaryota</taxon>
        <taxon>Viridiplantae</taxon>
        <taxon>Streptophyta</taxon>
        <taxon>Embryophyta</taxon>
        <taxon>Bryophyta</taxon>
        <taxon>Bryophytina</taxon>
        <taxon>Bryopsida</taxon>
        <taxon>Funariidae</taxon>
        <taxon>Funariales</taxon>
        <taxon>Funariaceae</taxon>
        <taxon>Physcomitrium</taxon>
    </lineage>
</organism>
<evidence type="ECO:0000313" key="4">
    <source>
        <dbReference type="EMBL" id="PNR33055.1"/>
    </source>
</evidence>
<dbReference type="PaxDb" id="3218-PP1S192_29V6.1"/>
<evidence type="ECO:0000256" key="2">
    <source>
        <dbReference type="SAM" id="MobiDB-lite"/>
    </source>
</evidence>
<dbReference type="GeneID" id="112273000"/>
<dbReference type="Pfam" id="PF08879">
    <property type="entry name" value="WRC"/>
    <property type="match status" value="1"/>
</dbReference>
<dbReference type="Gramene" id="Pp3c20_10590V3.1">
    <property type="protein sequence ID" value="Pp3c20_10590V3.1"/>
    <property type="gene ID" value="Pp3c20_10590"/>
</dbReference>
<dbReference type="AlphaFoldDB" id="A0A2K1IUU9"/>
<reference evidence="4 6" key="1">
    <citation type="journal article" date="2008" name="Science">
        <title>The Physcomitrella genome reveals evolutionary insights into the conquest of land by plants.</title>
        <authorList>
            <person name="Rensing S."/>
            <person name="Lang D."/>
            <person name="Zimmer A."/>
            <person name="Terry A."/>
            <person name="Salamov A."/>
            <person name="Shapiro H."/>
            <person name="Nishiyama T."/>
            <person name="Perroud P.-F."/>
            <person name="Lindquist E."/>
            <person name="Kamisugi Y."/>
            <person name="Tanahashi T."/>
            <person name="Sakakibara K."/>
            <person name="Fujita T."/>
            <person name="Oishi K."/>
            <person name="Shin-I T."/>
            <person name="Kuroki Y."/>
            <person name="Toyoda A."/>
            <person name="Suzuki Y."/>
            <person name="Hashimoto A."/>
            <person name="Yamaguchi K."/>
            <person name="Sugano A."/>
            <person name="Kohara Y."/>
            <person name="Fujiyama A."/>
            <person name="Anterola A."/>
            <person name="Aoki S."/>
            <person name="Ashton N."/>
            <person name="Barbazuk W.B."/>
            <person name="Barker E."/>
            <person name="Bennetzen J."/>
            <person name="Bezanilla M."/>
            <person name="Blankenship R."/>
            <person name="Cho S.H."/>
            <person name="Dutcher S."/>
            <person name="Estelle M."/>
            <person name="Fawcett J.A."/>
            <person name="Gundlach H."/>
            <person name="Hanada K."/>
            <person name="Heyl A."/>
            <person name="Hicks K.A."/>
            <person name="Hugh J."/>
            <person name="Lohr M."/>
            <person name="Mayer K."/>
            <person name="Melkozernov A."/>
            <person name="Murata T."/>
            <person name="Nelson D."/>
            <person name="Pils B."/>
            <person name="Prigge M."/>
            <person name="Reiss B."/>
            <person name="Renner T."/>
            <person name="Rombauts S."/>
            <person name="Rushton P."/>
            <person name="Sanderfoot A."/>
            <person name="Schween G."/>
            <person name="Shiu S.-H."/>
            <person name="Stueber K."/>
            <person name="Theodoulou F.L."/>
            <person name="Tu H."/>
            <person name="Van de Peer Y."/>
            <person name="Verrier P.J."/>
            <person name="Waters E."/>
            <person name="Wood A."/>
            <person name="Yang L."/>
            <person name="Cove D."/>
            <person name="Cuming A."/>
            <person name="Hasebe M."/>
            <person name="Lucas S."/>
            <person name="Mishler D.B."/>
            <person name="Reski R."/>
            <person name="Grigoriev I."/>
            <person name="Quatrano R.S."/>
            <person name="Boore J.L."/>
        </authorList>
    </citation>
    <scope>NUCLEOTIDE SEQUENCE [LARGE SCALE GENOMIC DNA]</scope>
    <source>
        <strain evidence="5 6">cv. Gransden 2004</strain>
    </source>
</reference>
<dbReference type="PANTHER" id="PTHR34122">
    <property type="entry name" value="EXPRESSED PROTEIN-RELATED"/>
    <property type="match status" value="1"/>
</dbReference>
<dbReference type="EnsemblPlants" id="Pp3c20_10590V3.3">
    <property type="protein sequence ID" value="Pp3c20_10590V3.3"/>
    <property type="gene ID" value="Pp3c20_10590"/>
</dbReference>
<feature type="region of interest" description="Disordered" evidence="2">
    <location>
        <begin position="314"/>
        <end position="343"/>
    </location>
</feature>
<dbReference type="PROSITE" id="PS51667">
    <property type="entry name" value="WRC"/>
    <property type="match status" value="1"/>
</dbReference>
<reference evidence="4 6" key="2">
    <citation type="journal article" date="2018" name="Plant J.">
        <title>The Physcomitrella patens chromosome-scale assembly reveals moss genome structure and evolution.</title>
        <authorList>
            <person name="Lang D."/>
            <person name="Ullrich K.K."/>
            <person name="Murat F."/>
            <person name="Fuchs J."/>
            <person name="Jenkins J."/>
            <person name="Haas F.B."/>
            <person name="Piednoel M."/>
            <person name="Gundlach H."/>
            <person name="Van Bel M."/>
            <person name="Meyberg R."/>
            <person name="Vives C."/>
            <person name="Morata J."/>
            <person name="Symeonidi A."/>
            <person name="Hiss M."/>
            <person name="Muchero W."/>
            <person name="Kamisugi Y."/>
            <person name="Saleh O."/>
            <person name="Blanc G."/>
            <person name="Decker E.L."/>
            <person name="van Gessel N."/>
            <person name="Grimwood J."/>
            <person name="Hayes R.D."/>
            <person name="Graham S.W."/>
            <person name="Gunter L.E."/>
            <person name="McDaniel S.F."/>
            <person name="Hoernstein S.N.W."/>
            <person name="Larsson A."/>
            <person name="Li F.W."/>
            <person name="Perroud P.F."/>
            <person name="Phillips J."/>
            <person name="Ranjan P."/>
            <person name="Rokshar D.S."/>
            <person name="Rothfels C.J."/>
            <person name="Schneider L."/>
            <person name="Shu S."/>
            <person name="Stevenson D.W."/>
            <person name="Thummler F."/>
            <person name="Tillich M."/>
            <person name="Villarreal Aguilar J.C."/>
            <person name="Widiez T."/>
            <person name="Wong G.K."/>
            <person name="Wymore A."/>
            <person name="Zhang Y."/>
            <person name="Zimmer A.D."/>
            <person name="Quatrano R.S."/>
            <person name="Mayer K.F.X."/>
            <person name="Goodstein D."/>
            <person name="Casacuberta J.M."/>
            <person name="Vandepoele K."/>
            <person name="Reski R."/>
            <person name="Cuming A.C."/>
            <person name="Tuskan G.A."/>
            <person name="Maumus F."/>
            <person name="Salse J."/>
            <person name="Schmutz J."/>
            <person name="Rensing S.A."/>
        </authorList>
    </citation>
    <scope>NUCLEOTIDE SEQUENCE [LARGE SCALE GENOMIC DNA]</scope>
    <source>
        <strain evidence="5 6">cv. Gransden 2004</strain>
    </source>
</reference>
<dbReference type="EnsemblPlants" id="Pp3c20_10590V3.1">
    <property type="protein sequence ID" value="Pp3c20_10590V3.1"/>
    <property type="gene ID" value="Pp3c20_10590"/>
</dbReference>
<name>A0A2K1IUU9_PHYPA</name>
<proteinExistence type="predicted"/>
<keyword evidence="6" id="KW-1185">Reference proteome</keyword>
<dbReference type="PANTHER" id="PTHR34122:SF4">
    <property type="entry name" value="WRC DOMAIN-CONTAINING PROTEIN"/>
    <property type="match status" value="1"/>
</dbReference>
<protein>
    <recommendedName>
        <fullName evidence="3">WRC domain-containing protein</fullName>
    </recommendedName>
</protein>
<dbReference type="OrthoDB" id="787182at2759"/>
<dbReference type="EMBL" id="ABEU02000020">
    <property type="protein sequence ID" value="PNR33055.1"/>
    <property type="molecule type" value="Genomic_DNA"/>
</dbReference>
<dbReference type="KEGG" id="ppp:112273000"/>
<reference evidence="5" key="3">
    <citation type="submission" date="2020-12" db="UniProtKB">
        <authorList>
            <consortium name="EnsemblPlants"/>
        </authorList>
    </citation>
    <scope>IDENTIFICATION</scope>
</reference>
<dbReference type="Proteomes" id="UP000006727">
    <property type="component" value="Chromosome 20"/>
</dbReference>
<evidence type="ECO:0000256" key="1">
    <source>
        <dbReference type="ARBA" id="ARBA00023242"/>
    </source>
</evidence>
<gene>
    <name evidence="5" type="primary">LOC112273000</name>
    <name evidence="4" type="ORF">PHYPA_024998</name>
</gene>
<feature type="domain" description="WRC" evidence="3">
    <location>
        <begin position="331"/>
        <end position="375"/>
    </location>
</feature>
<keyword evidence="1" id="KW-0539">Nucleus</keyword>
<feature type="compositionally biased region" description="Polar residues" evidence="2">
    <location>
        <begin position="314"/>
        <end position="327"/>
    </location>
</feature>
<dbReference type="Gramene" id="Pp3c20_10590V3.3">
    <property type="protein sequence ID" value="Pp3c20_10590V3.3"/>
    <property type="gene ID" value="Pp3c20_10590"/>
</dbReference>
<dbReference type="InterPro" id="IPR014977">
    <property type="entry name" value="WRC_dom"/>
</dbReference>
<dbReference type="RefSeq" id="XP_024357046.1">
    <property type="nucleotide sequence ID" value="XM_024501278.2"/>
</dbReference>
<evidence type="ECO:0000313" key="5">
    <source>
        <dbReference type="EnsemblPlants" id="Pp3c20_10590V3.1"/>
    </source>
</evidence>
<evidence type="ECO:0000313" key="6">
    <source>
        <dbReference type="Proteomes" id="UP000006727"/>
    </source>
</evidence>
<sequence length="448" mass="49303">MRIRKGHRCLPLAPADRSFLQESSVQRGNDGGSIGDGKDDGVQAKLLRLVEVAAAPVANVSSGRHVYLQENMNEKSLTGEECQEPELENRVSADDNFIERSIIHDTSVDTTLRNPTELSPRAKSIFTRHKPFDTSGTTCSSVLGIGIENQQDLLERSLRQICSTAGTIGVSARDAVAQIIEQRLPGLNEGGERLIVQVTKVFRKGSEFVEREGRGRYCLAEYTSLVSGESMTLFTGDSEISRENTVSSSDVVDAARQLQNLQKIHSTLLGSGVDVLNESPCSHGSNRQANLSIVDGFVRHPKAGTVRKDVTATNHKASSTHSRSQTLAKLDPNEPQCRRDDGKGWRCSRSADAGFAMCKYHREQIYRAQNRRKKSKRDVEPTALAGCSPPRYVANARAVPDDITAGSTNDPFLDDELPFDERRQFVKAKSLKSLLLNSDVRSIGRRQI</sequence>
<evidence type="ECO:0000259" key="3">
    <source>
        <dbReference type="PROSITE" id="PS51667"/>
    </source>
</evidence>
<accession>A0A2K1IUU9</accession>